<dbReference type="Proteomes" id="UP000076023">
    <property type="component" value="Unassembled WGS sequence"/>
</dbReference>
<sequence>MSFLRTIGLAAMVVITFPCCKQRPQRGVEVIRGAAIYMEKCATCHGQNGVSPLRSCPPLRDSERLTGSNEPLIAILLDGLCGPLQVKGHTYNGLMPAWRTVLSDEEIASVLNFLRRQWSTSDELITSSTVAELRKRTDTRQTFWTDTELHSVWNASQTDFAGSTQKPGR</sequence>
<dbReference type="InParanoid" id="A0A146GC23"/>
<dbReference type="InterPro" id="IPR036909">
    <property type="entry name" value="Cyt_c-like_dom_sf"/>
</dbReference>
<gene>
    <name evidence="8" type="ORF">TSACC_22779</name>
</gene>
<feature type="domain" description="Cytochrome c" evidence="7">
    <location>
        <begin position="28"/>
        <end position="118"/>
    </location>
</feature>
<dbReference type="InterPro" id="IPR051459">
    <property type="entry name" value="Cytochrome_c-type_DH"/>
</dbReference>
<dbReference type="SUPFAM" id="SSF46626">
    <property type="entry name" value="Cytochrome c"/>
    <property type="match status" value="1"/>
</dbReference>
<dbReference type="AlphaFoldDB" id="A0A146GC23"/>
<evidence type="ECO:0000259" key="7">
    <source>
        <dbReference type="PROSITE" id="PS51007"/>
    </source>
</evidence>
<organism evidence="8 9">
    <name type="scientific">Terrimicrobium sacchariphilum</name>
    <dbReference type="NCBI Taxonomy" id="690879"/>
    <lineage>
        <taxon>Bacteria</taxon>
        <taxon>Pseudomonadati</taxon>
        <taxon>Verrucomicrobiota</taxon>
        <taxon>Terrimicrobiia</taxon>
        <taxon>Terrimicrobiales</taxon>
        <taxon>Terrimicrobiaceae</taxon>
        <taxon>Terrimicrobium</taxon>
    </lineage>
</organism>
<dbReference type="RefSeq" id="WP_075079990.1">
    <property type="nucleotide sequence ID" value="NZ_BDCO01000002.1"/>
</dbReference>
<keyword evidence="5 6" id="KW-0408">Iron</keyword>
<dbReference type="InterPro" id="IPR009056">
    <property type="entry name" value="Cyt_c-like_dom"/>
</dbReference>
<dbReference type="PROSITE" id="PS51007">
    <property type="entry name" value="CYTC"/>
    <property type="match status" value="1"/>
</dbReference>
<protein>
    <submittedName>
        <fullName evidence="8">Cytochrome c, mono-and diheme variants</fullName>
    </submittedName>
</protein>
<evidence type="ECO:0000256" key="3">
    <source>
        <dbReference type="ARBA" id="ARBA00022723"/>
    </source>
</evidence>
<dbReference type="PANTHER" id="PTHR35008:SF8">
    <property type="entry name" value="ALCOHOL DEHYDROGENASE CYTOCHROME C SUBUNIT"/>
    <property type="match status" value="1"/>
</dbReference>
<keyword evidence="2 6" id="KW-0349">Heme</keyword>
<proteinExistence type="predicted"/>
<evidence type="ECO:0000256" key="1">
    <source>
        <dbReference type="ARBA" id="ARBA00022448"/>
    </source>
</evidence>
<keyword evidence="1" id="KW-0813">Transport</keyword>
<dbReference type="Pfam" id="PF13442">
    <property type="entry name" value="Cytochrome_CBB3"/>
    <property type="match status" value="1"/>
</dbReference>
<evidence type="ECO:0000313" key="9">
    <source>
        <dbReference type="Proteomes" id="UP000076023"/>
    </source>
</evidence>
<dbReference type="GO" id="GO:0009055">
    <property type="term" value="F:electron transfer activity"/>
    <property type="evidence" value="ECO:0007669"/>
    <property type="project" value="InterPro"/>
</dbReference>
<dbReference type="STRING" id="690879.TSACC_22779"/>
<accession>A0A146GC23</accession>
<name>A0A146GC23_TERSA</name>
<dbReference type="InterPro" id="IPR008168">
    <property type="entry name" value="Cyt_C_IC"/>
</dbReference>
<evidence type="ECO:0000256" key="2">
    <source>
        <dbReference type="ARBA" id="ARBA00022617"/>
    </source>
</evidence>
<evidence type="ECO:0000256" key="4">
    <source>
        <dbReference type="ARBA" id="ARBA00022982"/>
    </source>
</evidence>
<dbReference type="PANTHER" id="PTHR35008">
    <property type="entry name" value="BLL4482 PROTEIN-RELATED"/>
    <property type="match status" value="1"/>
</dbReference>
<evidence type="ECO:0000313" key="8">
    <source>
        <dbReference type="EMBL" id="GAT34354.1"/>
    </source>
</evidence>
<dbReference type="PRINTS" id="PR00605">
    <property type="entry name" value="CYTCHROMECIC"/>
</dbReference>
<dbReference type="OrthoDB" id="9809720at2"/>
<comment type="caution">
    <text evidence="8">The sequence shown here is derived from an EMBL/GenBank/DDBJ whole genome shotgun (WGS) entry which is preliminary data.</text>
</comment>
<keyword evidence="4" id="KW-0249">Electron transport</keyword>
<dbReference type="GO" id="GO:0005506">
    <property type="term" value="F:iron ion binding"/>
    <property type="evidence" value="ECO:0007669"/>
    <property type="project" value="InterPro"/>
</dbReference>
<keyword evidence="3 6" id="KW-0479">Metal-binding</keyword>
<keyword evidence="9" id="KW-1185">Reference proteome</keyword>
<reference evidence="9" key="1">
    <citation type="journal article" date="2017" name="Genome Announc.">
        <title>Draft Genome Sequence of Terrimicrobium sacchariphilum NM-5T, a Facultative Anaerobic Soil Bacterium of the Class Spartobacteria.</title>
        <authorList>
            <person name="Qiu Y.L."/>
            <person name="Tourlousse D.M."/>
            <person name="Matsuura N."/>
            <person name="Ohashi A."/>
            <person name="Sekiguchi Y."/>
        </authorList>
    </citation>
    <scope>NUCLEOTIDE SEQUENCE [LARGE SCALE GENOMIC DNA]</scope>
    <source>
        <strain evidence="9">NM-5</strain>
    </source>
</reference>
<evidence type="ECO:0000256" key="5">
    <source>
        <dbReference type="ARBA" id="ARBA00023004"/>
    </source>
</evidence>
<dbReference type="Gene3D" id="1.10.760.10">
    <property type="entry name" value="Cytochrome c-like domain"/>
    <property type="match status" value="1"/>
</dbReference>
<dbReference type="GO" id="GO:0020037">
    <property type="term" value="F:heme binding"/>
    <property type="evidence" value="ECO:0007669"/>
    <property type="project" value="InterPro"/>
</dbReference>
<dbReference type="EMBL" id="BDCO01000002">
    <property type="protein sequence ID" value="GAT34354.1"/>
    <property type="molecule type" value="Genomic_DNA"/>
</dbReference>
<evidence type="ECO:0000256" key="6">
    <source>
        <dbReference type="PROSITE-ProRule" id="PRU00433"/>
    </source>
</evidence>